<gene>
    <name evidence="1" type="ORF">VNO78_14573</name>
</gene>
<dbReference type="EMBL" id="JAYMYS010000003">
    <property type="protein sequence ID" value="KAK7402369.1"/>
    <property type="molecule type" value="Genomic_DNA"/>
</dbReference>
<dbReference type="Proteomes" id="UP001386955">
    <property type="component" value="Unassembled WGS sequence"/>
</dbReference>
<comment type="caution">
    <text evidence="1">The sequence shown here is derived from an EMBL/GenBank/DDBJ whole genome shotgun (WGS) entry which is preliminary data.</text>
</comment>
<sequence length="76" mass="8875">MLCLSFVYKAYLTFHLTCQFIILVTHQSWNYSGYNPMNIPSYDIHPKPKLKEIRVDPLTLEWLIGSLPLVSSPQTY</sequence>
<keyword evidence="2" id="KW-1185">Reference proteome</keyword>
<reference evidence="1 2" key="1">
    <citation type="submission" date="2024-01" db="EMBL/GenBank/DDBJ databases">
        <title>The genomes of 5 underutilized Papilionoideae crops provide insights into root nodulation and disease resistanc.</title>
        <authorList>
            <person name="Jiang F."/>
        </authorList>
    </citation>
    <scope>NUCLEOTIDE SEQUENCE [LARGE SCALE GENOMIC DNA]</scope>
    <source>
        <strain evidence="1">DUOXIRENSHENG_FW03</strain>
        <tissue evidence="1">Leaves</tissue>
    </source>
</reference>
<organism evidence="1 2">
    <name type="scientific">Psophocarpus tetragonolobus</name>
    <name type="common">Winged bean</name>
    <name type="synonym">Dolichos tetragonolobus</name>
    <dbReference type="NCBI Taxonomy" id="3891"/>
    <lineage>
        <taxon>Eukaryota</taxon>
        <taxon>Viridiplantae</taxon>
        <taxon>Streptophyta</taxon>
        <taxon>Embryophyta</taxon>
        <taxon>Tracheophyta</taxon>
        <taxon>Spermatophyta</taxon>
        <taxon>Magnoliopsida</taxon>
        <taxon>eudicotyledons</taxon>
        <taxon>Gunneridae</taxon>
        <taxon>Pentapetalae</taxon>
        <taxon>rosids</taxon>
        <taxon>fabids</taxon>
        <taxon>Fabales</taxon>
        <taxon>Fabaceae</taxon>
        <taxon>Papilionoideae</taxon>
        <taxon>50 kb inversion clade</taxon>
        <taxon>NPAAA clade</taxon>
        <taxon>indigoferoid/millettioid clade</taxon>
        <taxon>Phaseoleae</taxon>
        <taxon>Psophocarpus</taxon>
    </lineage>
</organism>
<dbReference type="AlphaFoldDB" id="A0AAN9XQK8"/>
<evidence type="ECO:0000313" key="1">
    <source>
        <dbReference type="EMBL" id="KAK7402369.1"/>
    </source>
</evidence>
<protein>
    <submittedName>
        <fullName evidence="1">Uncharacterized protein</fullName>
    </submittedName>
</protein>
<name>A0AAN9XQK8_PSOTE</name>
<accession>A0AAN9XQK8</accession>
<evidence type="ECO:0000313" key="2">
    <source>
        <dbReference type="Proteomes" id="UP001386955"/>
    </source>
</evidence>
<proteinExistence type="predicted"/>